<proteinExistence type="predicted"/>
<dbReference type="AlphaFoldDB" id="A0A811MK74"/>
<feature type="region of interest" description="Disordered" evidence="1">
    <location>
        <begin position="1"/>
        <end position="20"/>
    </location>
</feature>
<dbReference type="EMBL" id="CAJGYO010000001">
    <property type="protein sequence ID" value="CAD6205942.1"/>
    <property type="molecule type" value="Genomic_DNA"/>
</dbReference>
<evidence type="ECO:0000313" key="2">
    <source>
        <dbReference type="EMBL" id="CAD6205942.1"/>
    </source>
</evidence>
<organism evidence="2 3">
    <name type="scientific">Miscanthus lutarioriparius</name>
    <dbReference type="NCBI Taxonomy" id="422564"/>
    <lineage>
        <taxon>Eukaryota</taxon>
        <taxon>Viridiplantae</taxon>
        <taxon>Streptophyta</taxon>
        <taxon>Embryophyta</taxon>
        <taxon>Tracheophyta</taxon>
        <taxon>Spermatophyta</taxon>
        <taxon>Magnoliopsida</taxon>
        <taxon>Liliopsida</taxon>
        <taxon>Poales</taxon>
        <taxon>Poaceae</taxon>
        <taxon>PACMAD clade</taxon>
        <taxon>Panicoideae</taxon>
        <taxon>Andropogonodae</taxon>
        <taxon>Andropogoneae</taxon>
        <taxon>Saccharinae</taxon>
        <taxon>Miscanthus</taxon>
    </lineage>
</organism>
<sequence length="74" mass="8262">MEGWLRGPPKSKKTKTNEPTIELSIDAPSLQSAPTMTFPHETPIELAALVTKKKWAPSSSSKLNQDVRVWFQPT</sequence>
<reference evidence="2" key="1">
    <citation type="submission" date="2020-10" db="EMBL/GenBank/DDBJ databases">
        <authorList>
            <person name="Han B."/>
            <person name="Lu T."/>
            <person name="Zhao Q."/>
            <person name="Huang X."/>
            <person name="Zhao Y."/>
        </authorList>
    </citation>
    <scope>NUCLEOTIDE SEQUENCE</scope>
</reference>
<gene>
    <name evidence="2" type="ORF">NCGR_LOCUS3709</name>
</gene>
<evidence type="ECO:0000313" key="3">
    <source>
        <dbReference type="Proteomes" id="UP000604825"/>
    </source>
</evidence>
<comment type="caution">
    <text evidence="2">The sequence shown here is derived from an EMBL/GenBank/DDBJ whole genome shotgun (WGS) entry which is preliminary data.</text>
</comment>
<keyword evidence="3" id="KW-1185">Reference proteome</keyword>
<protein>
    <submittedName>
        <fullName evidence="2">Uncharacterized protein</fullName>
    </submittedName>
</protein>
<accession>A0A811MK74</accession>
<dbReference type="Proteomes" id="UP000604825">
    <property type="component" value="Unassembled WGS sequence"/>
</dbReference>
<name>A0A811MK74_9POAL</name>
<evidence type="ECO:0000256" key="1">
    <source>
        <dbReference type="SAM" id="MobiDB-lite"/>
    </source>
</evidence>